<name>A0A438MC85_9ACTN</name>
<dbReference type="AlphaFoldDB" id="A0A438MC85"/>
<gene>
    <name evidence="1" type="ORF">EDD27_6005</name>
</gene>
<sequence>MSRLPRRRPGRRERETNSIMQAALNFPQKQEEGDMLVRLRDQLTNLGVNAELRDNNTALMVHKREPGIPVWVFVGFGGAYYSWQSAEQRHPTSDPEGAAKLLAEYIAR</sequence>
<reference evidence="1 2" key="1">
    <citation type="submission" date="2019-01" db="EMBL/GenBank/DDBJ databases">
        <title>Sequencing the genomes of 1000 actinobacteria strains.</title>
        <authorList>
            <person name="Klenk H.-P."/>
        </authorList>
    </citation>
    <scope>NUCLEOTIDE SEQUENCE [LARGE SCALE GENOMIC DNA]</scope>
    <source>
        <strain evidence="1 2">DSM 43925</strain>
    </source>
</reference>
<evidence type="ECO:0000313" key="1">
    <source>
        <dbReference type="EMBL" id="RVX43326.1"/>
    </source>
</evidence>
<organism evidence="1 2">
    <name type="scientific">Nonomuraea polychroma</name>
    <dbReference type="NCBI Taxonomy" id="46176"/>
    <lineage>
        <taxon>Bacteria</taxon>
        <taxon>Bacillati</taxon>
        <taxon>Actinomycetota</taxon>
        <taxon>Actinomycetes</taxon>
        <taxon>Streptosporangiales</taxon>
        <taxon>Streptosporangiaceae</taxon>
        <taxon>Nonomuraea</taxon>
    </lineage>
</organism>
<proteinExistence type="predicted"/>
<comment type="caution">
    <text evidence="1">The sequence shown here is derived from an EMBL/GenBank/DDBJ whole genome shotgun (WGS) entry which is preliminary data.</text>
</comment>
<dbReference type="EMBL" id="SAUN01000001">
    <property type="protein sequence ID" value="RVX43326.1"/>
    <property type="molecule type" value="Genomic_DNA"/>
</dbReference>
<dbReference type="Proteomes" id="UP000284824">
    <property type="component" value="Unassembled WGS sequence"/>
</dbReference>
<accession>A0A438MC85</accession>
<keyword evidence="2" id="KW-1185">Reference proteome</keyword>
<protein>
    <submittedName>
        <fullName evidence="1">Uncharacterized protein</fullName>
    </submittedName>
</protein>
<evidence type="ECO:0000313" key="2">
    <source>
        <dbReference type="Proteomes" id="UP000284824"/>
    </source>
</evidence>